<organism evidence="1 2">
    <name type="scientific">Zooshikella harenae</name>
    <dbReference type="NCBI Taxonomy" id="2827238"/>
    <lineage>
        <taxon>Bacteria</taxon>
        <taxon>Pseudomonadati</taxon>
        <taxon>Pseudomonadota</taxon>
        <taxon>Gammaproteobacteria</taxon>
        <taxon>Oceanospirillales</taxon>
        <taxon>Zooshikellaceae</taxon>
        <taxon>Zooshikella</taxon>
    </lineage>
</organism>
<sequence length="68" mass="8659">MKKNFKMHLQQHVGVQWLLLSWHWIKLRRRQRMRVIQRTAVDQHLSSQSFASSHWHPVWEYQRHHWHK</sequence>
<proteinExistence type="predicted"/>
<reference evidence="1 2" key="1">
    <citation type="submission" date="2021-04" db="EMBL/GenBank/DDBJ databases">
        <authorList>
            <person name="Pira H."/>
            <person name="Risdian C."/>
            <person name="Wink J."/>
        </authorList>
    </citation>
    <scope>NUCLEOTIDE SEQUENCE [LARGE SCALE GENOMIC DNA]</scope>
    <source>
        <strain evidence="1 2">WH53</strain>
    </source>
</reference>
<dbReference type="RefSeq" id="WP_215819569.1">
    <property type="nucleotide sequence ID" value="NZ_JAGSOY010000019.1"/>
</dbReference>
<evidence type="ECO:0000313" key="2">
    <source>
        <dbReference type="Proteomes" id="UP000690515"/>
    </source>
</evidence>
<dbReference type="Proteomes" id="UP000690515">
    <property type="component" value="Unassembled WGS sequence"/>
</dbReference>
<comment type="caution">
    <text evidence="1">The sequence shown here is derived from an EMBL/GenBank/DDBJ whole genome shotgun (WGS) entry which is preliminary data.</text>
</comment>
<accession>A0ABS5ZCC2</accession>
<gene>
    <name evidence="1" type="ORF">KCG35_10090</name>
</gene>
<name>A0ABS5ZCC2_9GAMM</name>
<dbReference type="EMBL" id="JAGSOY010000019">
    <property type="protein sequence ID" value="MBU2711408.1"/>
    <property type="molecule type" value="Genomic_DNA"/>
</dbReference>
<protein>
    <submittedName>
        <fullName evidence="1">Uncharacterized protein</fullName>
    </submittedName>
</protein>
<keyword evidence="2" id="KW-1185">Reference proteome</keyword>
<evidence type="ECO:0000313" key="1">
    <source>
        <dbReference type="EMBL" id="MBU2711408.1"/>
    </source>
</evidence>